<dbReference type="AlphaFoldDB" id="A0A7W3ZDB2"/>
<dbReference type="SFLD" id="SFLDG01140">
    <property type="entry name" value="C2.B:_Phosphomannomutase_and_P"/>
    <property type="match status" value="1"/>
</dbReference>
<dbReference type="Pfam" id="PF08282">
    <property type="entry name" value="Hydrolase_3"/>
    <property type="match status" value="1"/>
</dbReference>
<name>A0A7W3ZDB2_9PSEU</name>
<accession>A0A7W3ZDB2</accession>
<dbReference type="NCBIfam" id="TIGR00099">
    <property type="entry name" value="Cof-subfamily"/>
    <property type="match status" value="1"/>
</dbReference>
<comment type="caution">
    <text evidence="1">The sequence shown here is derived from an EMBL/GenBank/DDBJ whole genome shotgun (WGS) entry which is preliminary data.</text>
</comment>
<dbReference type="Proteomes" id="UP000526734">
    <property type="component" value="Unassembled WGS sequence"/>
</dbReference>
<keyword evidence="2" id="KW-1185">Reference proteome</keyword>
<proteinExistence type="predicted"/>
<dbReference type="InterPro" id="IPR036412">
    <property type="entry name" value="HAD-like_sf"/>
</dbReference>
<evidence type="ECO:0000313" key="1">
    <source>
        <dbReference type="EMBL" id="MBB1156763.1"/>
    </source>
</evidence>
<dbReference type="GO" id="GO:0005829">
    <property type="term" value="C:cytosol"/>
    <property type="evidence" value="ECO:0007669"/>
    <property type="project" value="TreeGrafter"/>
</dbReference>
<dbReference type="InterPro" id="IPR023214">
    <property type="entry name" value="HAD_sf"/>
</dbReference>
<dbReference type="PANTHER" id="PTHR10000">
    <property type="entry name" value="PHOSPHOSERINE PHOSPHATASE"/>
    <property type="match status" value="1"/>
</dbReference>
<keyword evidence="1" id="KW-0378">Hydrolase</keyword>
<dbReference type="SFLD" id="SFLDS00003">
    <property type="entry name" value="Haloacid_Dehalogenase"/>
    <property type="match status" value="1"/>
</dbReference>
<dbReference type="InterPro" id="IPR006379">
    <property type="entry name" value="HAD-SF_hydro_IIB"/>
</dbReference>
<evidence type="ECO:0000313" key="2">
    <source>
        <dbReference type="Proteomes" id="UP000526734"/>
    </source>
</evidence>
<dbReference type="EMBL" id="JACGZW010000009">
    <property type="protein sequence ID" value="MBB1156763.1"/>
    <property type="molecule type" value="Genomic_DNA"/>
</dbReference>
<protein>
    <submittedName>
        <fullName evidence="1">HAD family hydrolase</fullName>
    </submittedName>
</protein>
<organism evidence="1 2">
    <name type="scientific">Amycolatopsis dendrobii</name>
    <dbReference type="NCBI Taxonomy" id="2760662"/>
    <lineage>
        <taxon>Bacteria</taxon>
        <taxon>Bacillati</taxon>
        <taxon>Actinomycetota</taxon>
        <taxon>Actinomycetes</taxon>
        <taxon>Pseudonocardiales</taxon>
        <taxon>Pseudonocardiaceae</taxon>
        <taxon>Amycolatopsis</taxon>
    </lineage>
</organism>
<dbReference type="SUPFAM" id="SSF56784">
    <property type="entry name" value="HAD-like"/>
    <property type="match status" value="1"/>
</dbReference>
<dbReference type="RefSeq" id="WP_182893675.1">
    <property type="nucleotide sequence ID" value="NZ_JACGZW010000009.1"/>
</dbReference>
<gene>
    <name evidence="1" type="ORF">H4281_26730</name>
</gene>
<dbReference type="Gene3D" id="3.40.50.1000">
    <property type="entry name" value="HAD superfamily/HAD-like"/>
    <property type="match status" value="1"/>
</dbReference>
<dbReference type="Gene3D" id="3.30.1240.10">
    <property type="match status" value="1"/>
</dbReference>
<dbReference type="GO" id="GO:0016791">
    <property type="term" value="F:phosphatase activity"/>
    <property type="evidence" value="ECO:0007669"/>
    <property type="project" value="TreeGrafter"/>
</dbReference>
<reference evidence="1 2" key="1">
    <citation type="submission" date="2020-08" db="EMBL/GenBank/DDBJ databases">
        <title>Amycolatopsis sp. nov. DR6-1 isolated from Dendrobium heterocarpum.</title>
        <authorList>
            <person name="Tedsree N."/>
            <person name="Kuncharoen N."/>
            <person name="Likhitwitayawuid K."/>
            <person name="Tanasupawat S."/>
        </authorList>
    </citation>
    <scope>NUCLEOTIDE SEQUENCE [LARGE SCALE GENOMIC DNA]</scope>
    <source>
        <strain evidence="1 2">DR6-1</strain>
    </source>
</reference>
<dbReference type="InterPro" id="IPR000150">
    <property type="entry name" value="Cof"/>
</dbReference>
<dbReference type="PANTHER" id="PTHR10000:SF8">
    <property type="entry name" value="HAD SUPERFAMILY HYDROLASE-LIKE, TYPE 3"/>
    <property type="match status" value="1"/>
</dbReference>
<dbReference type="GO" id="GO:0000287">
    <property type="term" value="F:magnesium ion binding"/>
    <property type="evidence" value="ECO:0007669"/>
    <property type="project" value="TreeGrafter"/>
</dbReference>
<sequence>MGRVEKPRLIASDVDGTLLGPSEQVTPRTVSVVQRVLADDVPFVLCTGRPPRWIAPIAGPLGLTGYAVCANGAVLLDIGTDSVVAVHGELEPKLLHDLASALDKALPGCRLAAERIGTGSVDHELRNFVIEPEYHNPWGDEESRIAPRAEMLGKTAIKLLVSRRGMTSEEMAEATNAVLDGAVDVTYSSSGGLIELSAHGVTKATGLADIAERFDVPQSSVIAFGDMPNDVEMLQWAGHGVAMANGHPTVLAVADEVTGPAAEDGVAQVLERWF</sequence>
<dbReference type="CDD" id="cd07516">
    <property type="entry name" value="HAD_Pase"/>
    <property type="match status" value="1"/>
</dbReference>
<dbReference type="NCBIfam" id="TIGR01484">
    <property type="entry name" value="HAD-SF-IIB"/>
    <property type="match status" value="1"/>
</dbReference>